<dbReference type="InterPro" id="IPR003593">
    <property type="entry name" value="AAA+_ATPase"/>
</dbReference>
<dbReference type="EMBL" id="FSQZ01000001">
    <property type="protein sequence ID" value="SIN64431.1"/>
    <property type="molecule type" value="Genomic_DNA"/>
</dbReference>
<accession>A0ABY1JBT3</accession>
<keyword evidence="4 6" id="KW-0067">ATP-binding</keyword>
<proteinExistence type="inferred from homology"/>
<protein>
    <submittedName>
        <fullName evidence="6">Energy-coupling factor transport system ATP-binding protein</fullName>
    </submittedName>
</protein>
<dbReference type="Proteomes" id="UP000185093">
    <property type="component" value="Unassembled WGS sequence"/>
</dbReference>
<name>A0ABY1JBT3_9BACT</name>
<comment type="similarity">
    <text evidence="1">Belongs to the ABC transporter superfamily.</text>
</comment>
<dbReference type="CDD" id="cd03225">
    <property type="entry name" value="ABC_cobalt_CbiO_domain1"/>
    <property type="match status" value="1"/>
</dbReference>
<evidence type="ECO:0000256" key="3">
    <source>
        <dbReference type="ARBA" id="ARBA00022741"/>
    </source>
</evidence>
<evidence type="ECO:0000259" key="5">
    <source>
        <dbReference type="PROSITE" id="PS50893"/>
    </source>
</evidence>
<dbReference type="Pfam" id="PF00005">
    <property type="entry name" value="ABC_tran"/>
    <property type="match status" value="1"/>
</dbReference>
<evidence type="ECO:0000256" key="1">
    <source>
        <dbReference type="ARBA" id="ARBA00005417"/>
    </source>
</evidence>
<dbReference type="RefSeq" id="WP_074199238.1">
    <property type="nucleotide sequence ID" value="NZ_FSQZ01000001.1"/>
</dbReference>
<dbReference type="PANTHER" id="PTHR43553:SF24">
    <property type="entry name" value="ENERGY-COUPLING FACTOR TRANSPORTER ATP-BINDING PROTEIN ECFA1"/>
    <property type="match status" value="1"/>
</dbReference>
<dbReference type="PANTHER" id="PTHR43553">
    <property type="entry name" value="HEAVY METAL TRANSPORTER"/>
    <property type="match status" value="1"/>
</dbReference>
<keyword evidence="3" id="KW-0547">Nucleotide-binding</keyword>
<dbReference type="InterPro" id="IPR017871">
    <property type="entry name" value="ABC_transporter-like_CS"/>
</dbReference>
<dbReference type="GO" id="GO:0005524">
    <property type="term" value="F:ATP binding"/>
    <property type="evidence" value="ECO:0007669"/>
    <property type="project" value="UniProtKB-KW"/>
</dbReference>
<dbReference type="InterPro" id="IPR015856">
    <property type="entry name" value="ABC_transpr_CbiO/EcfA_su"/>
</dbReference>
<feature type="domain" description="ABC transporter" evidence="5">
    <location>
        <begin position="7"/>
        <end position="241"/>
    </location>
</feature>
<gene>
    <name evidence="6" type="ORF">SAMN05444368_0604</name>
</gene>
<evidence type="ECO:0000256" key="2">
    <source>
        <dbReference type="ARBA" id="ARBA00022448"/>
    </source>
</evidence>
<dbReference type="SUPFAM" id="SSF52540">
    <property type="entry name" value="P-loop containing nucleoside triphosphate hydrolases"/>
    <property type="match status" value="1"/>
</dbReference>
<dbReference type="InterPro" id="IPR050095">
    <property type="entry name" value="ECF_ABC_transporter_ATP-bd"/>
</dbReference>
<dbReference type="InterPro" id="IPR003439">
    <property type="entry name" value="ABC_transporter-like_ATP-bd"/>
</dbReference>
<sequence>MAEDRIFSLRDIAFCYPGNDEPAISGITMDINVGWWVTIVGDNGSGKSTLAKILNALLIPTRGVCYVLGRDTRDPAVQWDIRKDVCMVFQNPENQIVASVVEEEVAFGPENLGLPSEDITMRVRWALGVTGLSEFAKKPTYALSGGQKQRLALAGALAMRPKCIVLDEATSMLDPEGRRELTGVLKRLHEEGMTVVSITHRTEELLLSDHVAVLSRGKLAFYGDLNEVLSGSTLSKLGIREPSSFRLWRELKGRGLIDDRVLPRAEDMAENLVEKICL</sequence>
<dbReference type="InterPro" id="IPR027417">
    <property type="entry name" value="P-loop_NTPase"/>
</dbReference>
<keyword evidence="7" id="KW-1185">Reference proteome</keyword>
<comment type="caution">
    <text evidence="6">The sequence shown here is derived from an EMBL/GenBank/DDBJ whole genome shotgun (WGS) entry which is preliminary data.</text>
</comment>
<evidence type="ECO:0000313" key="7">
    <source>
        <dbReference type="Proteomes" id="UP000185093"/>
    </source>
</evidence>
<evidence type="ECO:0000256" key="4">
    <source>
        <dbReference type="ARBA" id="ARBA00022840"/>
    </source>
</evidence>
<keyword evidence="2" id="KW-0813">Transport</keyword>
<dbReference type="PROSITE" id="PS00211">
    <property type="entry name" value="ABC_TRANSPORTER_1"/>
    <property type="match status" value="1"/>
</dbReference>
<evidence type="ECO:0000313" key="6">
    <source>
        <dbReference type="EMBL" id="SIN64431.1"/>
    </source>
</evidence>
<dbReference type="Gene3D" id="3.40.50.300">
    <property type="entry name" value="P-loop containing nucleotide triphosphate hydrolases"/>
    <property type="match status" value="1"/>
</dbReference>
<organism evidence="6 7">
    <name type="scientific">Acetomicrobium flavidum</name>
    <dbReference type="NCBI Taxonomy" id="49896"/>
    <lineage>
        <taxon>Bacteria</taxon>
        <taxon>Thermotogati</taxon>
        <taxon>Synergistota</taxon>
        <taxon>Synergistia</taxon>
        <taxon>Synergistales</taxon>
        <taxon>Acetomicrobiaceae</taxon>
        <taxon>Acetomicrobium</taxon>
    </lineage>
</organism>
<reference evidence="6 7" key="1">
    <citation type="submission" date="2016-11" db="EMBL/GenBank/DDBJ databases">
        <authorList>
            <person name="Varghese N."/>
            <person name="Submissions S."/>
        </authorList>
    </citation>
    <scope>NUCLEOTIDE SEQUENCE [LARGE SCALE GENOMIC DNA]</scope>
    <source>
        <strain evidence="6 7">DSM 20664</strain>
    </source>
</reference>
<dbReference type="SMART" id="SM00382">
    <property type="entry name" value="AAA"/>
    <property type="match status" value="1"/>
</dbReference>
<dbReference type="PROSITE" id="PS50893">
    <property type="entry name" value="ABC_TRANSPORTER_2"/>
    <property type="match status" value="1"/>
</dbReference>